<dbReference type="Proteomes" id="UP000178042">
    <property type="component" value="Unassembled WGS sequence"/>
</dbReference>
<protein>
    <submittedName>
        <fullName evidence="2">Uncharacterized protein</fullName>
    </submittedName>
</protein>
<feature type="region of interest" description="Disordered" evidence="1">
    <location>
        <begin position="1"/>
        <end position="31"/>
    </location>
</feature>
<proteinExistence type="predicted"/>
<evidence type="ECO:0000313" key="2">
    <source>
        <dbReference type="EMBL" id="OGG58007.1"/>
    </source>
</evidence>
<dbReference type="EMBL" id="MFLD01000046">
    <property type="protein sequence ID" value="OGG58007.1"/>
    <property type="molecule type" value="Genomic_DNA"/>
</dbReference>
<feature type="compositionally biased region" description="Basic and acidic residues" evidence="1">
    <location>
        <begin position="22"/>
        <end position="31"/>
    </location>
</feature>
<organism evidence="2 3">
    <name type="scientific">Candidatus Kaiserbacteria bacterium RIFCSPHIGHO2_02_FULL_49_16</name>
    <dbReference type="NCBI Taxonomy" id="1798490"/>
    <lineage>
        <taxon>Bacteria</taxon>
        <taxon>Candidatus Kaiseribacteriota</taxon>
    </lineage>
</organism>
<evidence type="ECO:0000313" key="3">
    <source>
        <dbReference type="Proteomes" id="UP000178042"/>
    </source>
</evidence>
<feature type="compositionally biased region" description="Basic and acidic residues" evidence="1">
    <location>
        <begin position="1"/>
        <end position="10"/>
    </location>
</feature>
<evidence type="ECO:0000256" key="1">
    <source>
        <dbReference type="SAM" id="MobiDB-lite"/>
    </source>
</evidence>
<comment type="caution">
    <text evidence="2">The sequence shown here is derived from an EMBL/GenBank/DDBJ whole genome shotgun (WGS) entry which is preliminary data.</text>
</comment>
<gene>
    <name evidence="2" type="ORF">A3C86_02350</name>
</gene>
<sequence length="114" mass="13803">MPKSLENKRRYSEKKRSQKQGTKTERVRSKPKDDLLHATDIYQNLYVLSLMQFRKLERTSETVRLQEDKLRKEIAKWGGIGKIEQWLKDNDPYFARPSGFRDFDWSWLPENLRQ</sequence>
<accession>A0A1F6D9L6</accession>
<reference evidence="2 3" key="1">
    <citation type="journal article" date="2016" name="Nat. Commun.">
        <title>Thousands of microbial genomes shed light on interconnected biogeochemical processes in an aquifer system.</title>
        <authorList>
            <person name="Anantharaman K."/>
            <person name="Brown C.T."/>
            <person name="Hug L.A."/>
            <person name="Sharon I."/>
            <person name="Castelle C.J."/>
            <person name="Probst A.J."/>
            <person name="Thomas B.C."/>
            <person name="Singh A."/>
            <person name="Wilkins M.J."/>
            <person name="Karaoz U."/>
            <person name="Brodie E.L."/>
            <person name="Williams K.H."/>
            <person name="Hubbard S.S."/>
            <person name="Banfield J.F."/>
        </authorList>
    </citation>
    <scope>NUCLEOTIDE SEQUENCE [LARGE SCALE GENOMIC DNA]</scope>
</reference>
<name>A0A1F6D9L6_9BACT</name>
<dbReference type="AlphaFoldDB" id="A0A1F6D9L6"/>